<evidence type="ECO:0000256" key="1">
    <source>
        <dbReference type="ARBA" id="ARBA00004123"/>
    </source>
</evidence>
<dbReference type="Pfam" id="PF00046">
    <property type="entry name" value="Homeodomain"/>
    <property type="match status" value="1"/>
</dbReference>
<dbReference type="InterPro" id="IPR009057">
    <property type="entry name" value="Homeodomain-like_sf"/>
</dbReference>
<dbReference type="InterPro" id="IPR002913">
    <property type="entry name" value="START_lipid-bd_dom"/>
</dbReference>
<evidence type="ECO:0000256" key="3">
    <source>
        <dbReference type="ARBA" id="ARBA00023015"/>
    </source>
</evidence>
<dbReference type="GO" id="GO:0008289">
    <property type="term" value="F:lipid binding"/>
    <property type="evidence" value="ECO:0007669"/>
    <property type="project" value="InterPro"/>
</dbReference>
<evidence type="ECO:0000256" key="2">
    <source>
        <dbReference type="ARBA" id="ARBA00006789"/>
    </source>
</evidence>
<evidence type="ECO:0000256" key="9">
    <source>
        <dbReference type="PROSITE-ProRule" id="PRU00108"/>
    </source>
</evidence>
<dbReference type="GO" id="GO:0000981">
    <property type="term" value="F:DNA-binding transcription factor activity, RNA polymerase II-specific"/>
    <property type="evidence" value="ECO:0007669"/>
    <property type="project" value="InterPro"/>
</dbReference>
<evidence type="ECO:0000256" key="5">
    <source>
        <dbReference type="ARBA" id="ARBA00023125"/>
    </source>
</evidence>
<evidence type="ECO:0000313" key="14">
    <source>
        <dbReference type="Proteomes" id="UP001515500"/>
    </source>
</evidence>
<dbReference type="GO" id="GO:0030154">
    <property type="term" value="P:cell differentiation"/>
    <property type="evidence" value="ECO:0007669"/>
    <property type="project" value="UniProtKB-ARBA"/>
</dbReference>
<dbReference type="Gene3D" id="3.30.530.20">
    <property type="match status" value="1"/>
</dbReference>
<evidence type="ECO:0000256" key="8">
    <source>
        <dbReference type="ARBA" id="ARBA00023242"/>
    </source>
</evidence>
<keyword evidence="7" id="KW-0804">Transcription</keyword>
<dbReference type="PROSITE" id="PS50071">
    <property type="entry name" value="HOMEOBOX_2"/>
    <property type="match status" value="1"/>
</dbReference>
<comment type="similarity">
    <text evidence="2">Belongs to the HD-ZIP homeobox family. Class IV subfamily.</text>
</comment>
<dbReference type="SMART" id="SM00234">
    <property type="entry name" value="START"/>
    <property type="match status" value="1"/>
</dbReference>
<feature type="domain" description="Homeobox" evidence="12">
    <location>
        <begin position="13"/>
        <end position="73"/>
    </location>
</feature>
<evidence type="ECO:0000256" key="7">
    <source>
        <dbReference type="ARBA" id="ARBA00023163"/>
    </source>
</evidence>
<name>A0AB40D2T1_DIOCR</name>
<dbReference type="Gene3D" id="1.10.10.60">
    <property type="entry name" value="Homeodomain-like"/>
    <property type="match status" value="1"/>
</dbReference>
<keyword evidence="14" id="KW-1185">Reference proteome</keyword>
<dbReference type="PANTHER" id="PTHR45654:SF1">
    <property type="entry name" value="HOMEOBOX-LEUCINE ZIPPER PROTEIN HDG11"/>
    <property type="match status" value="1"/>
</dbReference>
<keyword evidence="8 9" id="KW-0539">Nucleus</keyword>
<feature type="DNA-binding region" description="Homeobox" evidence="9">
    <location>
        <begin position="15"/>
        <end position="74"/>
    </location>
</feature>
<evidence type="ECO:0000259" key="13">
    <source>
        <dbReference type="PROSITE" id="PS50848"/>
    </source>
</evidence>
<dbReference type="CDD" id="cd00086">
    <property type="entry name" value="homeodomain"/>
    <property type="match status" value="1"/>
</dbReference>
<dbReference type="SUPFAM" id="SSF55961">
    <property type="entry name" value="Bet v1-like"/>
    <property type="match status" value="2"/>
</dbReference>
<reference evidence="15" key="1">
    <citation type="submission" date="2025-08" db="UniProtKB">
        <authorList>
            <consortium name="RefSeq"/>
        </authorList>
    </citation>
    <scope>IDENTIFICATION</scope>
</reference>
<sequence length="699" mass="76922">MDSGDEPEGSEGQRKKKRYHRHTPHQIQELEAVFKECPHPDEKQRMQLSRDLALEPRQIKFWFQNRRTQMKAQHERADNCALRSENDKIRCENIAIREALKKVICPTCGGPPLGEDSYFDEQKLRMENARLKEELDRVSSVASKYLGRPIAQLPPVQPIPISSLDLSVGSYGAPPPGLGPSLDLDLLPGSSSSSVMPFPFPTAVSELEKPIMAEVPTSAMEELIRLVQTDEPLWMKSASDGSDLLNLDTYDRIFPRRGQPYKSPDIRIEASRDSSLVIMNAVTLVDMFMDPVKWIELFPTIVSKARTVEVLATGVAGTRSGSLILMYEELQVLSPVVSTREFFFLRYCQQIEQGLWVIGDVSVDLSRESQFSSSSRSRKLPSGCLIQEVPDGYSKVTWVEHMEIEEKAPTHRLYRDLVNSGVAFGAQRWLATLQRMCERFARVMVTGASPRDIGGVIPSPEGKRSMVKLAQRMVNNFCTSISASNGHRWTTLSGLNDVGVRVTVHKSTDPGQPNGVVLSAATSIWLPVSCQRVFSFFKDERTRSQWDVLSNGNSVQEVAHIATGSHPGNSISLLRALNSSQNNMLILQESCTDASGSLVVYAPVDLQGINIVMSGEDPSYIPLLPSGFTILPDGRPGGASTSSNPMSSSSGGSLITVAFQILVSSLPSAKLNLESVTTVNNLISTTVQQIKAALNCSSV</sequence>
<feature type="region of interest" description="Disordered" evidence="11">
    <location>
        <begin position="1"/>
        <end position="24"/>
    </location>
</feature>
<dbReference type="InterPro" id="IPR001356">
    <property type="entry name" value="HD"/>
</dbReference>
<comment type="subcellular location">
    <subcellularLocation>
        <location evidence="1 9 10">Nucleus</location>
    </subcellularLocation>
</comment>
<dbReference type="GO" id="GO:0003677">
    <property type="term" value="F:DNA binding"/>
    <property type="evidence" value="ECO:0007669"/>
    <property type="project" value="UniProtKB-UniRule"/>
</dbReference>
<dbReference type="PROSITE" id="PS00027">
    <property type="entry name" value="HOMEOBOX_1"/>
    <property type="match status" value="1"/>
</dbReference>
<evidence type="ECO:0000256" key="6">
    <source>
        <dbReference type="ARBA" id="ARBA00023155"/>
    </source>
</evidence>
<dbReference type="SUPFAM" id="SSF46689">
    <property type="entry name" value="Homeodomain-like"/>
    <property type="match status" value="1"/>
</dbReference>
<keyword evidence="5 9" id="KW-0238">DNA-binding</keyword>
<evidence type="ECO:0000259" key="12">
    <source>
        <dbReference type="PROSITE" id="PS50071"/>
    </source>
</evidence>
<dbReference type="InterPro" id="IPR057993">
    <property type="entry name" value="HD-Zip_IV_C"/>
</dbReference>
<dbReference type="FunFam" id="1.10.10.60:FF:000229">
    <property type="entry name" value="Homeobox-leucine zipper protein HDG1"/>
    <property type="match status" value="1"/>
</dbReference>
<organism evidence="14 15">
    <name type="scientific">Dioscorea cayennensis subsp. rotundata</name>
    <name type="common">White Guinea yam</name>
    <name type="synonym">Dioscorea rotundata</name>
    <dbReference type="NCBI Taxonomy" id="55577"/>
    <lineage>
        <taxon>Eukaryota</taxon>
        <taxon>Viridiplantae</taxon>
        <taxon>Streptophyta</taxon>
        <taxon>Embryophyta</taxon>
        <taxon>Tracheophyta</taxon>
        <taxon>Spermatophyta</taxon>
        <taxon>Magnoliopsida</taxon>
        <taxon>Liliopsida</taxon>
        <taxon>Dioscoreales</taxon>
        <taxon>Dioscoreaceae</taxon>
        <taxon>Dioscorea</taxon>
    </lineage>
</organism>
<dbReference type="GeneID" id="120282282"/>
<dbReference type="InterPro" id="IPR023393">
    <property type="entry name" value="START-like_dom_sf"/>
</dbReference>
<keyword evidence="6 9" id="KW-0371">Homeobox</keyword>
<dbReference type="InterPro" id="IPR042160">
    <property type="entry name" value="HD-Zip_IV"/>
</dbReference>
<dbReference type="CDD" id="cd08875">
    <property type="entry name" value="START_ArGLABRA2_like"/>
    <property type="match status" value="1"/>
</dbReference>
<evidence type="ECO:0000256" key="10">
    <source>
        <dbReference type="RuleBase" id="RU000682"/>
    </source>
</evidence>
<dbReference type="PANTHER" id="PTHR45654">
    <property type="entry name" value="HOMEOBOX-LEUCINE ZIPPER PROTEIN MERISTEM L1"/>
    <property type="match status" value="1"/>
</dbReference>
<dbReference type="Pfam" id="PF25797">
    <property type="entry name" value="PDF2_C"/>
    <property type="match status" value="1"/>
</dbReference>
<dbReference type="SMART" id="SM00389">
    <property type="entry name" value="HOX"/>
    <property type="match status" value="1"/>
</dbReference>
<dbReference type="AlphaFoldDB" id="A0AB40D2T1"/>
<evidence type="ECO:0000256" key="11">
    <source>
        <dbReference type="SAM" id="MobiDB-lite"/>
    </source>
</evidence>
<feature type="compositionally biased region" description="Basic residues" evidence="11">
    <location>
        <begin position="14"/>
        <end position="24"/>
    </location>
</feature>
<dbReference type="Proteomes" id="UP001515500">
    <property type="component" value="Chromosome 18"/>
</dbReference>
<keyword evidence="3" id="KW-0805">Transcription regulation</keyword>
<accession>A0AB40D2T1</accession>
<dbReference type="RefSeq" id="XP_039144987.1">
    <property type="nucleotide sequence ID" value="XM_039289053.1"/>
</dbReference>
<evidence type="ECO:0000313" key="15">
    <source>
        <dbReference type="RefSeq" id="XP_039144987.1"/>
    </source>
</evidence>
<dbReference type="PROSITE" id="PS50848">
    <property type="entry name" value="START"/>
    <property type="match status" value="1"/>
</dbReference>
<dbReference type="FunFam" id="3.30.530.20:FF:000026">
    <property type="entry name" value="Homeobox-leucine zipper protein GLABRA 2"/>
    <property type="match status" value="1"/>
</dbReference>
<dbReference type="InterPro" id="IPR017970">
    <property type="entry name" value="Homeobox_CS"/>
</dbReference>
<dbReference type="Pfam" id="PF01852">
    <property type="entry name" value="START"/>
    <property type="match status" value="1"/>
</dbReference>
<protein>
    <submittedName>
        <fullName evidence="15">Homeobox-leucine zipper protein ROC8-like</fullName>
    </submittedName>
</protein>
<evidence type="ECO:0000256" key="4">
    <source>
        <dbReference type="ARBA" id="ARBA00023054"/>
    </source>
</evidence>
<dbReference type="GO" id="GO:0005634">
    <property type="term" value="C:nucleus"/>
    <property type="evidence" value="ECO:0007669"/>
    <property type="project" value="UniProtKB-SubCell"/>
</dbReference>
<keyword evidence="4" id="KW-0175">Coiled coil</keyword>
<gene>
    <name evidence="15" type="primary">LOC120282282</name>
</gene>
<feature type="domain" description="START" evidence="13">
    <location>
        <begin position="205"/>
        <end position="442"/>
    </location>
</feature>
<proteinExistence type="inferred from homology"/>